<evidence type="ECO:0000313" key="2">
    <source>
        <dbReference type="EMBL" id="KAG8086371.1"/>
    </source>
</evidence>
<keyword evidence="3" id="KW-1185">Reference proteome</keyword>
<accession>A0A8J5WAK9</accession>
<name>A0A8J5WAK9_ZIZPA</name>
<reference evidence="2" key="1">
    <citation type="journal article" date="2021" name="bioRxiv">
        <title>Whole Genome Assembly and Annotation of Northern Wild Rice, Zizania palustris L., Supports a Whole Genome Duplication in the Zizania Genus.</title>
        <authorList>
            <person name="Haas M."/>
            <person name="Kono T."/>
            <person name="Macchietto M."/>
            <person name="Millas R."/>
            <person name="McGilp L."/>
            <person name="Shao M."/>
            <person name="Duquette J."/>
            <person name="Hirsch C.N."/>
            <person name="Kimball J."/>
        </authorList>
    </citation>
    <scope>NUCLEOTIDE SEQUENCE</scope>
    <source>
        <tissue evidence="2">Fresh leaf tissue</tissue>
    </source>
</reference>
<proteinExistence type="predicted"/>
<reference evidence="2" key="2">
    <citation type="submission" date="2021-02" db="EMBL/GenBank/DDBJ databases">
        <authorList>
            <person name="Kimball J.A."/>
            <person name="Haas M.W."/>
            <person name="Macchietto M."/>
            <person name="Kono T."/>
            <person name="Duquette J."/>
            <person name="Shao M."/>
        </authorList>
    </citation>
    <scope>NUCLEOTIDE SEQUENCE</scope>
    <source>
        <tissue evidence="2">Fresh leaf tissue</tissue>
    </source>
</reference>
<dbReference type="AlphaFoldDB" id="A0A8J5WAK9"/>
<keyword evidence="1" id="KW-0732">Signal</keyword>
<sequence>MDGSWQQVNRIYLHLLLLLADWLDSIGPVLAREIVTRHIHCLLEHSSGSGAGRQTAATACCDETVATTACGLALRSPVCVCTPMRSLNPGIHPAAHLFFLLLSLSLSFNGLGSKKTRLCRDGQSLSFVENADEISSTLPGDLQEINRKASCRRFGPWTWQRAP</sequence>
<comment type="caution">
    <text evidence="2">The sequence shown here is derived from an EMBL/GenBank/DDBJ whole genome shotgun (WGS) entry which is preliminary data.</text>
</comment>
<feature type="signal peptide" evidence="1">
    <location>
        <begin position="1"/>
        <end position="31"/>
    </location>
</feature>
<dbReference type="EMBL" id="JAAALK010000082">
    <property type="protein sequence ID" value="KAG8086371.1"/>
    <property type="molecule type" value="Genomic_DNA"/>
</dbReference>
<dbReference type="Proteomes" id="UP000729402">
    <property type="component" value="Unassembled WGS sequence"/>
</dbReference>
<evidence type="ECO:0000256" key="1">
    <source>
        <dbReference type="SAM" id="SignalP"/>
    </source>
</evidence>
<gene>
    <name evidence="2" type="ORF">GUJ93_ZPchr0010g11048</name>
</gene>
<feature type="chain" id="PRO_5035256814" evidence="1">
    <location>
        <begin position="32"/>
        <end position="163"/>
    </location>
</feature>
<organism evidence="2 3">
    <name type="scientific">Zizania palustris</name>
    <name type="common">Northern wild rice</name>
    <dbReference type="NCBI Taxonomy" id="103762"/>
    <lineage>
        <taxon>Eukaryota</taxon>
        <taxon>Viridiplantae</taxon>
        <taxon>Streptophyta</taxon>
        <taxon>Embryophyta</taxon>
        <taxon>Tracheophyta</taxon>
        <taxon>Spermatophyta</taxon>
        <taxon>Magnoliopsida</taxon>
        <taxon>Liliopsida</taxon>
        <taxon>Poales</taxon>
        <taxon>Poaceae</taxon>
        <taxon>BOP clade</taxon>
        <taxon>Oryzoideae</taxon>
        <taxon>Oryzeae</taxon>
        <taxon>Zizaniinae</taxon>
        <taxon>Zizania</taxon>
    </lineage>
</organism>
<evidence type="ECO:0000313" key="3">
    <source>
        <dbReference type="Proteomes" id="UP000729402"/>
    </source>
</evidence>
<protein>
    <submittedName>
        <fullName evidence="2">Uncharacterized protein</fullName>
    </submittedName>
</protein>